<evidence type="ECO:0000259" key="9">
    <source>
        <dbReference type="PROSITE" id="PS51350"/>
    </source>
</evidence>
<gene>
    <name evidence="10" type="ORF">DBZ36_12575</name>
</gene>
<dbReference type="Gene3D" id="3.30.1340.10">
    <property type="entry name" value="HPr-like"/>
    <property type="match status" value="1"/>
</dbReference>
<evidence type="ECO:0000256" key="5">
    <source>
        <dbReference type="ARBA" id="ARBA00022490"/>
    </source>
</evidence>
<keyword evidence="6" id="KW-0762">Sugar transport</keyword>
<dbReference type="NCBIfam" id="NF008104">
    <property type="entry name" value="PRK10850.1"/>
    <property type="match status" value="1"/>
</dbReference>
<evidence type="ECO:0000256" key="1">
    <source>
        <dbReference type="ARBA" id="ARBA00003681"/>
    </source>
</evidence>
<dbReference type="PROSITE" id="PS00589">
    <property type="entry name" value="PTS_HPR_SER"/>
    <property type="match status" value="1"/>
</dbReference>
<dbReference type="GO" id="GO:0005737">
    <property type="term" value="C:cytoplasm"/>
    <property type="evidence" value="ECO:0007669"/>
    <property type="project" value="UniProtKB-SubCell"/>
</dbReference>
<dbReference type="InterPro" id="IPR000032">
    <property type="entry name" value="HPr-like"/>
</dbReference>
<dbReference type="PROSITE" id="PS00369">
    <property type="entry name" value="PTS_HPR_HIS"/>
    <property type="match status" value="1"/>
</dbReference>
<dbReference type="Proteomes" id="UP000286482">
    <property type="component" value="Unassembled WGS sequence"/>
</dbReference>
<dbReference type="InterPro" id="IPR035895">
    <property type="entry name" value="HPr-like_sf"/>
</dbReference>
<dbReference type="NCBIfam" id="TIGR01003">
    <property type="entry name" value="PTS_HPr_family"/>
    <property type="match status" value="1"/>
</dbReference>
<sequence length="85" mass="9120">MFEKNVVITAENGLHTRPAAQFVKEAKAFPCTITVASNGKSASAKSLFKLQTLGLTKGTEVTISAEGEDEQKAVEHLVALMDELE</sequence>
<proteinExistence type="predicted"/>
<feature type="domain" description="HPr" evidence="9">
    <location>
        <begin position="1"/>
        <end position="85"/>
    </location>
</feature>
<dbReference type="PROSITE" id="PS51350">
    <property type="entry name" value="PTS_HPR_DOM"/>
    <property type="match status" value="1"/>
</dbReference>
<dbReference type="CDD" id="cd00367">
    <property type="entry name" value="PTS-HPr_like"/>
    <property type="match status" value="1"/>
</dbReference>
<dbReference type="InterPro" id="IPR002114">
    <property type="entry name" value="PTS_HPr_Ser_P_site"/>
</dbReference>
<evidence type="ECO:0000256" key="3">
    <source>
        <dbReference type="ARBA" id="ARBA00020422"/>
    </source>
</evidence>
<name>A0A420EBJ2_9ALTE</name>
<dbReference type="AlphaFoldDB" id="A0A420EBJ2"/>
<dbReference type="RefSeq" id="WP_120355293.1">
    <property type="nucleotide sequence ID" value="NZ_RAQO01000006.1"/>
</dbReference>
<evidence type="ECO:0000256" key="4">
    <source>
        <dbReference type="ARBA" id="ARBA00022448"/>
    </source>
</evidence>
<dbReference type="InterPro" id="IPR050399">
    <property type="entry name" value="HPr"/>
</dbReference>
<comment type="subcellular location">
    <subcellularLocation>
        <location evidence="2">Cytoplasm</location>
    </subcellularLocation>
</comment>
<reference evidence="10 11" key="1">
    <citation type="submission" date="2018-09" db="EMBL/GenBank/DDBJ databases">
        <authorList>
            <person name="Wang Z."/>
        </authorList>
    </citation>
    <scope>NUCLEOTIDE SEQUENCE [LARGE SCALE GENOMIC DNA]</scope>
    <source>
        <strain evidence="10 11">ALS 81</strain>
    </source>
</reference>
<dbReference type="GO" id="GO:0009401">
    <property type="term" value="P:phosphoenolpyruvate-dependent sugar phosphotransferase system"/>
    <property type="evidence" value="ECO:0007669"/>
    <property type="project" value="UniProtKB-KW"/>
</dbReference>
<protein>
    <recommendedName>
        <fullName evidence="3">Phosphocarrier protein HPr</fullName>
    </recommendedName>
    <alternativeName>
        <fullName evidence="8">Histidine-containing protein</fullName>
    </alternativeName>
</protein>
<keyword evidence="5" id="KW-0963">Cytoplasm</keyword>
<evidence type="ECO:0000256" key="8">
    <source>
        <dbReference type="ARBA" id="ARBA00033055"/>
    </source>
</evidence>
<comment type="caution">
    <text evidence="10">The sequence shown here is derived from an EMBL/GenBank/DDBJ whole genome shotgun (WGS) entry which is preliminary data.</text>
</comment>
<keyword evidence="7" id="KW-0598">Phosphotransferase system</keyword>
<dbReference type="FunFam" id="3.30.1340.10:FF:000001">
    <property type="entry name" value="Phosphocarrier, HPr family"/>
    <property type="match status" value="1"/>
</dbReference>
<evidence type="ECO:0000256" key="2">
    <source>
        <dbReference type="ARBA" id="ARBA00004496"/>
    </source>
</evidence>
<evidence type="ECO:0000256" key="6">
    <source>
        <dbReference type="ARBA" id="ARBA00022597"/>
    </source>
</evidence>
<comment type="function">
    <text evidence="1">General (non sugar-specific) component of the phosphoenolpyruvate-dependent sugar phosphotransferase system (sugar PTS). This major carbohydrate active-transport system catalyzes the phosphorylation of incoming sugar substrates concomitantly with their translocation across the cell membrane. The phosphoryl group from phosphoenolpyruvate (PEP) is transferred to the phosphoryl carrier protein HPr by enzyme I. Phospho-HPr then transfers it to the PTS EIIA domain.</text>
</comment>
<keyword evidence="4" id="KW-0813">Transport</keyword>
<organism evidence="10 11">
    <name type="scientific">Alginatibacterium sediminis</name>
    <dbReference type="NCBI Taxonomy" id="2164068"/>
    <lineage>
        <taxon>Bacteria</taxon>
        <taxon>Pseudomonadati</taxon>
        <taxon>Pseudomonadota</taxon>
        <taxon>Gammaproteobacteria</taxon>
        <taxon>Alteromonadales</taxon>
        <taxon>Alteromonadaceae</taxon>
        <taxon>Alginatibacterium</taxon>
    </lineage>
</organism>
<dbReference type="PANTHER" id="PTHR33705:SF1">
    <property type="entry name" value="PHOSPHOCARRIER PROTEIN HPR"/>
    <property type="match status" value="1"/>
</dbReference>
<dbReference type="PANTHER" id="PTHR33705">
    <property type="entry name" value="PHOSPHOCARRIER PROTEIN HPR"/>
    <property type="match status" value="1"/>
</dbReference>
<dbReference type="EMBL" id="RAQO01000006">
    <property type="protein sequence ID" value="RKF18067.1"/>
    <property type="molecule type" value="Genomic_DNA"/>
</dbReference>
<dbReference type="InterPro" id="IPR001020">
    <property type="entry name" value="PTS_HPr_His_P_site"/>
</dbReference>
<dbReference type="OrthoDB" id="9809047at2"/>
<dbReference type="SUPFAM" id="SSF55594">
    <property type="entry name" value="HPr-like"/>
    <property type="match status" value="1"/>
</dbReference>
<keyword evidence="11" id="KW-1185">Reference proteome</keyword>
<accession>A0A420EBJ2</accession>
<dbReference type="Pfam" id="PF00381">
    <property type="entry name" value="PTS-HPr"/>
    <property type="match status" value="1"/>
</dbReference>
<evidence type="ECO:0000256" key="7">
    <source>
        <dbReference type="ARBA" id="ARBA00022683"/>
    </source>
</evidence>
<evidence type="ECO:0000313" key="10">
    <source>
        <dbReference type="EMBL" id="RKF18067.1"/>
    </source>
</evidence>
<dbReference type="PRINTS" id="PR00107">
    <property type="entry name" value="PHOSPHOCPHPR"/>
</dbReference>
<evidence type="ECO:0000313" key="11">
    <source>
        <dbReference type="Proteomes" id="UP000286482"/>
    </source>
</evidence>